<dbReference type="SMART" id="SM00848">
    <property type="entry name" value="Inhibitor_I29"/>
    <property type="match status" value="3"/>
</dbReference>
<keyword evidence="3 8" id="KW-0732">Signal</keyword>
<feature type="domain" description="Peptidase C1A papain C-terminal" evidence="9">
    <location>
        <begin position="441"/>
        <end position="657"/>
    </location>
</feature>
<evidence type="ECO:0000256" key="8">
    <source>
        <dbReference type="SAM" id="SignalP"/>
    </source>
</evidence>
<sequence length="1012" mass="111551">MRKLSLLAFLLFGALAAATSASRILPGGTSSMVKRHEEWMAQYGKGYRNAAEKAQRFEIFKSNMEHIESFNARKREYWLGRNQFTDLTNEEFNAIYLSGYKRSTSSRATPRNFRYENVSVSATNLDWRSKGAVTPIKDQGQCGACWAFSTVAATEGINQIKNGKLISLSEQELIDCDVNGQNHGCNGGLMDHAFQFIIDNGGINTEINYPYKAVDGSCNSNKESNSAVKITGFEDVPSNSEASLLKAVSIQPVSVVLHGGDPNFQHYAGGIFTGPCDTELDHAVTAIGYGINKDGTKYWLLKNSWGTSWGDHGYIKMQRDIDALSLLAFLLFGALAAATSASRILPGGTSSMVKRHEEWMAQYGKGYRNAAEKAQRFEIFKSNMEHIEIFNARKREYWLGRNQFTDLTNEEFNAIYLSGYKRSTSSRATPRNFRYENVSVSATNLDWRSKGAVTPIKDQGQCGACWAFSTVAATEGINQIKNGKLISLSEQELIDCDVNGQNHGCNGGLMDHAFQFIIDNGGINTEINYPYKAVDGSCNSNKESNSAVKITGFEDIPSNSEASLLKAVSIQPVSVVLNGGDPNFQHYAGGIFTGPCDTELDHAVTAIGYGINKDGTKYWLLKNSWGTSWGDHGYIKMQRDINAAHGTDHEKAVIAGFPSIWSIGCCHFGIPHSTWRDIIDGETPRRYGKGYRNAAEKAQRFEIFKSNMEHIESFNARKREYWLGRNQFTDLTNEEFNAIYLFGYKRSTSSRATPRNFWFENVSVSATNLDWRSKGAVTPIKDQGQCGACWAFSTVAATEGINQIKNGKLISLSEQELIDCDVNGQNHGCNGGLMDHAFQFIIDNGGINTEINYPYKAVDGSCNSNKESNSAVKITGFEDVPSNSEASLLKAVSIQPVSVVLHGGDPNFQHYAGGIFTGPCDTELDHAVTAIGYGINKDGTKYWLLKNSWGTSWGDHGYIKMQRDIDAVEGLLSAIIPHGSYEKPAASCFRILRGFGRCCVSISTPTSRDVDD</sequence>
<dbReference type="PROSITE" id="PS00139">
    <property type="entry name" value="THIOL_PROTEASE_CYS"/>
    <property type="match status" value="3"/>
</dbReference>
<reference evidence="11 12" key="1">
    <citation type="journal article" date="2021" name="Hortic Res">
        <title>Chromosome-scale assembly of the Dendrobium chrysotoxum genome enhances the understanding of orchid evolution.</title>
        <authorList>
            <person name="Zhang Y."/>
            <person name="Zhang G.Q."/>
            <person name="Zhang D."/>
            <person name="Liu X.D."/>
            <person name="Xu X.Y."/>
            <person name="Sun W.H."/>
            <person name="Yu X."/>
            <person name="Zhu X."/>
            <person name="Wang Z.W."/>
            <person name="Zhao X."/>
            <person name="Zhong W.Y."/>
            <person name="Chen H."/>
            <person name="Yin W.L."/>
            <person name="Huang T."/>
            <person name="Niu S.C."/>
            <person name="Liu Z.J."/>
        </authorList>
    </citation>
    <scope>NUCLEOTIDE SEQUENCE [LARGE SCALE GENOMIC DNA]</scope>
    <source>
        <strain evidence="11">Lindl</strain>
    </source>
</reference>
<keyword evidence="7" id="KW-0812">Transmembrane</keyword>
<dbReference type="InterPro" id="IPR025660">
    <property type="entry name" value="Pept_his_AS"/>
</dbReference>
<evidence type="ECO:0000256" key="5">
    <source>
        <dbReference type="ARBA" id="ARBA00022807"/>
    </source>
</evidence>
<dbReference type="InterPro" id="IPR000169">
    <property type="entry name" value="Pept_cys_AS"/>
</dbReference>
<keyword evidence="12" id="KW-1185">Reference proteome</keyword>
<evidence type="ECO:0000256" key="4">
    <source>
        <dbReference type="ARBA" id="ARBA00022801"/>
    </source>
</evidence>
<dbReference type="FunFam" id="3.90.70.10:FF:000023">
    <property type="entry name" value="Senescence-specific cysteine protease SAG39"/>
    <property type="match status" value="3"/>
</dbReference>
<dbReference type="CDD" id="cd02248">
    <property type="entry name" value="Peptidase_C1A"/>
    <property type="match status" value="3"/>
</dbReference>
<feature type="domain" description="Cathepsin propeptide inhibitor" evidence="10">
    <location>
        <begin position="685"/>
        <end position="736"/>
    </location>
</feature>
<dbReference type="PROSITE" id="PS00639">
    <property type="entry name" value="THIOL_PROTEASE_HIS"/>
    <property type="match status" value="3"/>
</dbReference>
<evidence type="ECO:0000256" key="3">
    <source>
        <dbReference type="ARBA" id="ARBA00022729"/>
    </source>
</evidence>
<feature type="domain" description="Peptidase C1A papain C-terminal" evidence="9">
    <location>
        <begin position="765"/>
        <end position="976"/>
    </location>
</feature>
<comment type="similarity">
    <text evidence="1">Belongs to the peptidase C1 family.</text>
</comment>
<evidence type="ECO:0000256" key="1">
    <source>
        <dbReference type="ARBA" id="ARBA00008455"/>
    </source>
</evidence>
<keyword evidence="2" id="KW-0645">Protease</keyword>
<proteinExistence type="inferred from homology"/>
<dbReference type="PRINTS" id="PR00705">
    <property type="entry name" value="PAPAIN"/>
</dbReference>
<keyword evidence="7" id="KW-0472">Membrane</keyword>
<dbReference type="Proteomes" id="UP000775213">
    <property type="component" value="Unassembled WGS sequence"/>
</dbReference>
<accession>A0AAV7GFX7</accession>
<dbReference type="GO" id="GO:0006508">
    <property type="term" value="P:proteolysis"/>
    <property type="evidence" value="ECO:0007669"/>
    <property type="project" value="UniProtKB-KW"/>
</dbReference>
<feature type="chain" id="PRO_5043440104" evidence="8">
    <location>
        <begin position="22"/>
        <end position="1012"/>
    </location>
</feature>
<keyword evidence="4" id="KW-0378">Hydrolase</keyword>
<dbReference type="InterPro" id="IPR000668">
    <property type="entry name" value="Peptidase_C1A_C"/>
</dbReference>
<dbReference type="InterPro" id="IPR013128">
    <property type="entry name" value="Peptidase_C1A"/>
</dbReference>
<dbReference type="SUPFAM" id="SSF54001">
    <property type="entry name" value="Cysteine proteinases"/>
    <property type="match status" value="3"/>
</dbReference>
<dbReference type="Pfam" id="PF08246">
    <property type="entry name" value="Inhibitor_I29"/>
    <property type="match status" value="3"/>
</dbReference>
<gene>
    <name evidence="11" type="ORF">IEQ34_017034</name>
</gene>
<dbReference type="InterPro" id="IPR013201">
    <property type="entry name" value="Prot_inhib_I29"/>
</dbReference>
<keyword evidence="7" id="KW-1133">Transmembrane helix</keyword>
<feature type="domain" description="Peptidase C1A papain C-terminal" evidence="9">
    <location>
        <begin position="121"/>
        <end position="335"/>
    </location>
</feature>
<keyword evidence="5" id="KW-0788">Thiol protease</keyword>
<dbReference type="PANTHER" id="PTHR12411">
    <property type="entry name" value="CYSTEINE PROTEASE FAMILY C1-RELATED"/>
    <property type="match status" value="1"/>
</dbReference>
<evidence type="ECO:0000256" key="6">
    <source>
        <dbReference type="ARBA" id="ARBA00023157"/>
    </source>
</evidence>
<dbReference type="EMBL" id="JAGFBR010000015">
    <property type="protein sequence ID" value="KAH0455110.1"/>
    <property type="molecule type" value="Genomic_DNA"/>
</dbReference>
<evidence type="ECO:0000259" key="9">
    <source>
        <dbReference type="SMART" id="SM00645"/>
    </source>
</evidence>
<name>A0AAV7GFX7_DENCH</name>
<dbReference type="InterPro" id="IPR039417">
    <property type="entry name" value="Peptidase_C1A_papain-like"/>
</dbReference>
<dbReference type="SMART" id="SM00645">
    <property type="entry name" value="Pept_C1"/>
    <property type="match status" value="3"/>
</dbReference>
<feature type="signal peptide" evidence="8">
    <location>
        <begin position="1"/>
        <end position="21"/>
    </location>
</feature>
<dbReference type="PROSITE" id="PS00640">
    <property type="entry name" value="THIOL_PROTEASE_ASN"/>
    <property type="match status" value="3"/>
</dbReference>
<feature type="transmembrane region" description="Helical" evidence="7">
    <location>
        <begin position="323"/>
        <end position="345"/>
    </location>
</feature>
<organism evidence="11 12">
    <name type="scientific">Dendrobium chrysotoxum</name>
    <name type="common">Orchid</name>
    <dbReference type="NCBI Taxonomy" id="161865"/>
    <lineage>
        <taxon>Eukaryota</taxon>
        <taxon>Viridiplantae</taxon>
        <taxon>Streptophyta</taxon>
        <taxon>Embryophyta</taxon>
        <taxon>Tracheophyta</taxon>
        <taxon>Spermatophyta</taxon>
        <taxon>Magnoliopsida</taxon>
        <taxon>Liliopsida</taxon>
        <taxon>Asparagales</taxon>
        <taxon>Orchidaceae</taxon>
        <taxon>Epidendroideae</taxon>
        <taxon>Malaxideae</taxon>
        <taxon>Dendrobiinae</taxon>
        <taxon>Dendrobium</taxon>
    </lineage>
</organism>
<dbReference type="InterPro" id="IPR025661">
    <property type="entry name" value="Pept_asp_AS"/>
</dbReference>
<protein>
    <submittedName>
        <fullName evidence="11">Uncharacterized protein</fullName>
    </submittedName>
</protein>
<dbReference type="AlphaFoldDB" id="A0AAV7GFX7"/>
<evidence type="ECO:0000256" key="7">
    <source>
        <dbReference type="SAM" id="Phobius"/>
    </source>
</evidence>
<feature type="domain" description="Cathepsin propeptide inhibitor" evidence="10">
    <location>
        <begin position="36"/>
        <end position="92"/>
    </location>
</feature>
<evidence type="ECO:0000256" key="2">
    <source>
        <dbReference type="ARBA" id="ARBA00022670"/>
    </source>
</evidence>
<evidence type="ECO:0000313" key="11">
    <source>
        <dbReference type="EMBL" id="KAH0455110.1"/>
    </source>
</evidence>
<dbReference type="Pfam" id="PF00112">
    <property type="entry name" value="Peptidase_C1"/>
    <property type="match status" value="3"/>
</dbReference>
<dbReference type="Gene3D" id="3.90.70.10">
    <property type="entry name" value="Cysteine proteinases"/>
    <property type="match status" value="3"/>
</dbReference>
<comment type="caution">
    <text evidence="11">The sequence shown here is derived from an EMBL/GenBank/DDBJ whole genome shotgun (WGS) entry which is preliminary data.</text>
</comment>
<dbReference type="InterPro" id="IPR038765">
    <property type="entry name" value="Papain-like_cys_pep_sf"/>
</dbReference>
<dbReference type="GO" id="GO:0008234">
    <property type="term" value="F:cysteine-type peptidase activity"/>
    <property type="evidence" value="ECO:0007669"/>
    <property type="project" value="UniProtKB-KW"/>
</dbReference>
<evidence type="ECO:0000313" key="12">
    <source>
        <dbReference type="Proteomes" id="UP000775213"/>
    </source>
</evidence>
<keyword evidence="6" id="KW-1015">Disulfide bond</keyword>
<feature type="domain" description="Cathepsin propeptide inhibitor" evidence="10">
    <location>
        <begin position="356"/>
        <end position="412"/>
    </location>
</feature>
<evidence type="ECO:0000259" key="10">
    <source>
        <dbReference type="SMART" id="SM00848"/>
    </source>
</evidence>